<dbReference type="EMBL" id="JAODUO010000731">
    <property type="protein sequence ID" value="KAK2175435.1"/>
    <property type="molecule type" value="Genomic_DNA"/>
</dbReference>
<name>A0AAD9NMH1_RIDPI</name>
<protein>
    <submittedName>
        <fullName evidence="1">Uncharacterized protein</fullName>
    </submittedName>
</protein>
<evidence type="ECO:0000313" key="1">
    <source>
        <dbReference type="EMBL" id="KAK2175435.1"/>
    </source>
</evidence>
<dbReference type="Proteomes" id="UP001209878">
    <property type="component" value="Unassembled WGS sequence"/>
</dbReference>
<comment type="caution">
    <text evidence="1">The sequence shown here is derived from an EMBL/GenBank/DDBJ whole genome shotgun (WGS) entry which is preliminary data.</text>
</comment>
<accession>A0AAD9NMH1</accession>
<reference evidence="1" key="1">
    <citation type="journal article" date="2023" name="Mol. Biol. Evol.">
        <title>Third-Generation Sequencing Reveals the Adaptive Role of the Epigenome in Three Deep-Sea Polychaetes.</title>
        <authorList>
            <person name="Perez M."/>
            <person name="Aroh O."/>
            <person name="Sun Y."/>
            <person name="Lan Y."/>
            <person name="Juniper S.K."/>
            <person name="Young C.R."/>
            <person name="Angers B."/>
            <person name="Qian P.Y."/>
        </authorList>
    </citation>
    <scope>NUCLEOTIDE SEQUENCE</scope>
    <source>
        <strain evidence="1">R07B-5</strain>
    </source>
</reference>
<gene>
    <name evidence="1" type="ORF">NP493_733g01009</name>
</gene>
<proteinExistence type="predicted"/>
<dbReference type="AlphaFoldDB" id="A0AAD9NMH1"/>
<sequence length="100" mass="11146">MILKVFICSDVMPATKLSEEATHYCHVHCGCNSYTGIMFSLITSCLVIQMSTSTPFIALTTIVLWKLAIRNMLAYGGPVLCCYIQCTLHPWITNVVQTIQ</sequence>
<organism evidence="1 2">
    <name type="scientific">Ridgeia piscesae</name>
    <name type="common">Tubeworm</name>
    <dbReference type="NCBI Taxonomy" id="27915"/>
    <lineage>
        <taxon>Eukaryota</taxon>
        <taxon>Metazoa</taxon>
        <taxon>Spiralia</taxon>
        <taxon>Lophotrochozoa</taxon>
        <taxon>Annelida</taxon>
        <taxon>Polychaeta</taxon>
        <taxon>Sedentaria</taxon>
        <taxon>Canalipalpata</taxon>
        <taxon>Sabellida</taxon>
        <taxon>Siboglinidae</taxon>
        <taxon>Ridgeia</taxon>
    </lineage>
</organism>
<keyword evidence="2" id="KW-1185">Reference proteome</keyword>
<evidence type="ECO:0000313" key="2">
    <source>
        <dbReference type="Proteomes" id="UP001209878"/>
    </source>
</evidence>